<proteinExistence type="predicted"/>
<dbReference type="InterPro" id="IPR007815">
    <property type="entry name" value="Emycin_Estase"/>
</dbReference>
<dbReference type="Gene3D" id="3.40.1660.10">
    <property type="entry name" value="EreA-like (biosynthetic domain)"/>
    <property type="match status" value="1"/>
</dbReference>
<organism evidence="1 2">
    <name type="scientific">Chitinibacter fontanus</name>
    <dbReference type="NCBI Taxonomy" id="1737446"/>
    <lineage>
        <taxon>Bacteria</taxon>
        <taxon>Pseudomonadati</taxon>
        <taxon>Pseudomonadota</taxon>
        <taxon>Betaproteobacteria</taxon>
        <taxon>Neisseriales</taxon>
        <taxon>Chitinibacteraceae</taxon>
        <taxon>Chitinibacter</taxon>
    </lineage>
</organism>
<accession>A0A7D5Z8B4</accession>
<dbReference type="KEGG" id="cfon:HZU75_11175"/>
<dbReference type="Gene3D" id="3.30.1870.10">
    <property type="entry name" value="EreA-like, domain 2"/>
    <property type="match status" value="1"/>
</dbReference>
<reference evidence="1 2" key="1">
    <citation type="journal article" date="2016" name="Int. J. Syst. Evol. Microbiol.">
        <title>Chitinibacter fontanus sp. nov., isolated from a spring.</title>
        <authorList>
            <person name="Sheu S.Y."/>
            <person name="Li Y.S."/>
            <person name="Young C.C."/>
            <person name="Chen W.M."/>
        </authorList>
    </citation>
    <scope>NUCLEOTIDE SEQUENCE [LARGE SCALE GENOMIC DNA]</scope>
    <source>
        <strain evidence="1 2">STM-7</strain>
    </source>
</reference>
<name>A0A7D5Z8B4_9NEIS</name>
<keyword evidence="2" id="KW-1185">Reference proteome</keyword>
<dbReference type="Gene3D" id="1.20.1440.30">
    <property type="entry name" value="Biosynthetic Protein domain"/>
    <property type="match status" value="1"/>
</dbReference>
<gene>
    <name evidence="1" type="ORF">HZU75_11175</name>
</gene>
<dbReference type="AlphaFoldDB" id="A0A7D5Z8B4"/>
<sequence length="437" mass="47672">MRRYALGMMLGLALVGCGEKTETTQTASDKATSVQAALSAAQDWLKTNAKPLTALDAGQAADRQDLAAFGEAIGDARVVMLNEDSYADANAFELMNRLVQYLHQDKGFDALLIESAMFDVEAMWRSAMEKDASLTELAPGRVFYMYSQTDASRKVLQYADSVRSSAHPLQLYGFDIPLAGTTSINELIPALESYLQQRNSPALSDAAWPAYVEVAKKAISLNSQGADLAQFSKLSAQLENELCKDAATGNAMRSDAGWWCRQVRGISANVIRQQHRDDKNYDYRDTAMADNVQWLLNQPLKDKKVIIWTNSSHGIAAVAGTNPDTKQAIHTMGWHLQSQLGPQLYGVKLSPLGGQVSRYWDTGEQPVTIDANSPEGALKAAGLKQGFINAPSDQAMLANFAQLKKPYVFGKDINGVFFYEAAIAAKQGTHPILPLPN</sequence>
<dbReference type="PROSITE" id="PS51257">
    <property type="entry name" value="PROKAR_LIPOPROTEIN"/>
    <property type="match status" value="1"/>
</dbReference>
<dbReference type="RefSeq" id="WP_180306132.1">
    <property type="nucleotide sequence ID" value="NZ_CP058952.1"/>
</dbReference>
<dbReference type="InterPro" id="IPR052036">
    <property type="entry name" value="Hydrolase/PRTase-associated"/>
</dbReference>
<dbReference type="Proteomes" id="UP000510822">
    <property type="component" value="Chromosome"/>
</dbReference>
<evidence type="ECO:0000313" key="2">
    <source>
        <dbReference type="Proteomes" id="UP000510822"/>
    </source>
</evidence>
<dbReference type="PANTHER" id="PTHR31299:SF0">
    <property type="entry name" value="ESTERASE, PUTATIVE (AFU_ORTHOLOGUE AFUA_1G05850)-RELATED"/>
    <property type="match status" value="1"/>
</dbReference>
<dbReference type="SUPFAM" id="SSF159501">
    <property type="entry name" value="EreA/ChaN-like"/>
    <property type="match status" value="1"/>
</dbReference>
<dbReference type="GO" id="GO:0046677">
    <property type="term" value="P:response to antibiotic"/>
    <property type="evidence" value="ECO:0007669"/>
    <property type="project" value="InterPro"/>
</dbReference>
<evidence type="ECO:0000313" key="1">
    <source>
        <dbReference type="EMBL" id="QLI82042.1"/>
    </source>
</evidence>
<dbReference type="PANTHER" id="PTHR31299">
    <property type="entry name" value="ESTERASE, PUTATIVE (AFU_ORTHOLOGUE AFUA_1G05850)-RELATED"/>
    <property type="match status" value="1"/>
</dbReference>
<dbReference type="Pfam" id="PF05139">
    <property type="entry name" value="Erythro_esteras"/>
    <property type="match status" value="1"/>
</dbReference>
<protein>
    <submittedName>
        <fullName evidence="1">Erythromycin esterase family protein</fullName>
    </submittedName>
</protein>
<dbReference type="EMBL" id="CP058952">
    <property type="protein sequence ID" value="QLI82042.1"/>
    <property type="molecule type" value="Genomic_DNA"/>
</dbReference>